<feature type="non-terminal residue" evidence="2">
    <location>
        <position position="1"/>
    </location>
</feature>
<organism evidence="2 3">
    <name type="scientific">Erysiphe pulchra</name>
    <dbReference type="NCBI Taxonomy" id="225359"/>
    <lineage>
        <taxon>Eukaryota</taxon>
        <taxon>Fungi</taxon>
        <taxon>Dikarya</taxon>
        <taxon>Ascomycota</taxon>
        <taxon>Pezizomycotina</taxon>
        <taxon>Leotiomycetes</taxon>
        <taxon>Erysiphales</taxon>
        <taxon>Erysiphaceae</taxon>
        <taxon>Erysiphe</taxon>
    </lineage>
</organism>
<sequence>NKAQFESAPKIHTSNSNAAKNEIPEQEPQSRLVSRPPTAQPPRLSSIKTLPKNLMKTTESFMSPYAIMLQLNGFWKGKLVREVQKIKTGFAICPASNDAHETLLTRMPEIEAFLLTEGDCKVEKPQQFSAFKLSGITRSYSGYNGSWIELIDIVATTIAIAEALFDLTNVRPVNVLDLPLFGVHVPVELLPKRIKTPQCGNCFGWHNERACSRTARCRICGSTQHFESNHTTCDPTRAHECPLKCLNCHGPHPADSFECLICSRKDNSLPNKAQITQIRKAANAARLRLKTAHRRALGTQTTNCENIIPETQASLGTQSQGQEVLRPNFGSQYCFAALAEDARQYFENNTITST</sequence>
<proteinExistence type="predicted"/>
<keyword evidence="3" id="KW-1185">Reference proteome</keyword>
<evidence type="ECO:0000313" key="3">
    <source>
        <dbReference type="Proteomes" id="UP000237438"/>
    </source>
</evidence>
<protein>
    <submittedName>
        <fullName evidence="2">Uncharacterized protein</fullName>
    </submittedName>
</protein>
<dbReference type="OrthoDB" id="4526357at2759"/>
<dbReference type="STRING" id="225359.A0A2S4PPP2"/>
<name>A0A2S4PPP2_9PEZI</name>
<evidence type="ECO:0000256" key="1">
    <source>
        <dbReference type="SAM" id="MobiDB-lite"/>
    </source>
</evidence>
<dbReference type="Proteomes" id="UP000237438">
    <property type="component" value="Unassembled WGS sequence"/>
</dbReference>
<comment type="caution">
    <text evidence="2">The sequence shown here is derived from an EMBL/GenBank/DDBJ whole genome shotgun (WGS) entry which is preliminary data.</text>
</comment>
<accession>A0A2S4PPP2</accession>
<gene>
    <name evidence="2" type="ORF">EPUL_003700</name>
</gene>
<evidence type="ECO:0000313" key="2">
    <source>
        <dbReference type="EMBL" id="POS83996.1"/>
    </source>
</evidence>
<reference evidence="2 3" key="1">
    <citation type="submission" date="2017-10" db="EMBL/GenBank/DDBJ databases">
        <title>Development of genomic resources for the powdery mildew, Erysiphe pulchra.</title>
        <authorList>
            <person name="Wadl P.A."/>
            <person name="Mack B.M."/>
            <person name="Moore G."/>
            <person name="Beltz S.B."/>
        </authorList>
    </citation>
    <scope>NUCLEOTIDE SEQUENCE [LARGE SCALE GENOMIC DNA]</scope>
    <source>
        <strain evidence="2">Cflorida</strain>
    </source>
</reference>
<dbReference type="AlphaFoldDB" id="A0A2S4PPP2"/>
<feature type="region of interest" description="Disordered" evidence="1">
    <location>
        <begin position="1"/>
        <end position="47"/>
    </location>
</feature>
<dbReference type="EMBL" id="PEDP01001233">
    <property type="protein sequence ID" value="POS83996.1"/>
    <property type="molecule type" value="Genomic_DNA"/>
</dbReference>